<proteinExistence type="predicted"/>
<organism evidence="1">
    <name type="scientific">Streptomyces sp. NBC_00003</name>
    <dbReference type="NCBI Taxonomy" id="2903608"/>
    <lineage>
        <taxon>Bacteria</taxon>
        <taxon>Bacillati</taxon>
        <taxon>Actinomycetota</taxon>
        <taxon>Actinomycetes</taxon>
        <taxon>Kitasatosporales</taxon>
        <taxon>Streptomycetaceae</taxon>
        <taxon>Streptomyces</taxon>
    </lineage>
</organism>
<reference evidence="1" key="1">
    <citation type="submission" date="2022-10" db="EMBL/GenBank/DDBJ databases">
        <title>The complete genomes of actinobacterial strains from the NBC collection.</title>
        <authorList>
            <person name="Joergensen T.S."/>
            <person name="Alvarez Arevalo M."/>
            <person name="Sterndorff E.B."/>
            <person name="Faurdal D."/>
            <person name="Vuksanovic O."/>
            <person name="Mourched A.-S."/>
            <person name="Charusanti P."/>
            <person name="Shaw S."/>
            <person name="Blin K."/>
            <person name="Weber T."/>
        </authorList>
    </citation>
    <scope>NUCLEOTIDE SEQUENCE</scope>
    <source>
        <strain evidence="1">NBC_00003</strain>
    </source>
</reference>
<protein>
    <recommendedName>
        <fullName evidence="2">Glyoxalase</fullName>
    </recommendedName>
</protein>
<sequence length="80" mass="8712">MTTLYVLDIPEFDDLVRVARDTGYGIRSAGDYVEVTADGPLVLARDAVGARPAIWFAALTGGYSGRLIHLDEDELRLDEG</sequence>
<dbReference type="AlphaFoldDB" id="A0AAU2V1K3"/>
<evidence type="ECO:0008006" key="2">
    <source>
        <dbReference type="Google" id="ProtNLM"/>
    </source>
</evidence>
<evidence type="ECO:0000313" key="1">
    <source>
        <dbReference type="EMBL" id="WTW61010.1"/>
    </source>
</evidence>
<name>A0AAU2V1K3_9ACTN</name>
<dbReference type="EMBL" id="CP108318">
    <property type="protein sequence ID" value="WTW61010.1"/>
    <property type="molecule type" value="Genomic_DNA"/>
</dbReference>
<accession>A0AAU2V1K3</accession>
<gene>
    <name evidence="1" type="ORF">OG549_10300</name>
</gene>